<gene>
    <name evidence="1" type="ordered locus">Daes_1308</name>
</gene>
<evidence type="ECO:0000313" key="2">
    <source>
        <dbReference type="Proteomes" id="UP000002191"/>
    </source>
</evidence>
<evidence type="ECO:0000313" key="1">
    <source>
        <dbReference type="EMBL" id="ADU62322.1"/>
    </source>
</evidence>
<organism evidence="1 2">
    <name type="scientific">Pseudodesulfovibrio aespoeensis (strain ATCC 700646 / DSM 10631 / Aspo-2)</name>
    <name type="common">Desulfovibrio aespoeensis</name>
    <dbReference type="NCBI Taxonomy" id="643562"/>
    <lineage>
        <taxon>Bacteria</taxon>
        <taxon>Pseudomonadati</taxon>
        <taxon>Thermodesulfobacteriota</taxon>
        <taxon>Desulfovibrionia</taxon>
        <taxon>Desulfovibrionales</taxon>
        <taxon>Desulfovibrionaceae</taxon>
    </lineage>
</organism>
<dbReference type="STRING" id="643562.Daes_1308"/>
<dbReference type="Proteomes" id="UP000002191">
    <property type="component" value="Chromosome"/>
</dbReference>
<reference evidence="2" key="1">
    <citation type="submission" date="2010-12" db="EMBL/GenBank/DDBJ databases">
        <title>Complete sequence of Desulfovibrio aespoeensis Aspo-2.</title>
        <authorList>
            <consortium name="US DOE Joint Genome Institute"/>
            <person name="Lucas S."/>
            <person name="Copeland A."/>
            <person name="Lapidus A."/>
            <person name="Cheng J.-F."/>
            <person name="Goodwin L."/>
            <person name="Pitluck S."/>
            <person name="Chertkov O."/>
            <person name="Misra M."/>
            <person name="Detter J.C."/>
            <person name="Han C."/>
            <person name="Tapia R."/>
            <person name="Land M."/>
            <person name="Hauser L."/>
            <person name="Kyrpides N."/>
            <person name="Ivanova N."/>
            <person name="Ovchinnikova G."/>
            <person name="Pedersen K."/>
            <person name="Jagevall S."/>
            <person name="Hazen T."/>
            <person name="Woyke T."/>
        </authorList>
    </citation>
    <scope>NUCLEOTIDE SEQUENCE [LARGE SCALE GENOMIC DNA]</scope>
    <source>
        <strain evidence="2">ATCC 700646 / DSM 10631 / Aspo-2</strain>
    </source>
</reference>
<dbReference type="KEGG" id="das:Daes_1308"/>
<dbReference type="eggNOG" id="ENOG50318D8">
    <property type="taxonomic scope" value="Bacteria"/>
</dbReference>
<name>E6VUT1_PSEA9</name>
<sequence length="81" mass="8866" precursor="true">MIDAGTTSILLVMAGFILVALSMVHQHHCADAVRRKRGEVEAAERHFGTRIQALEQQIGELSDKISLVDDQLSALKELSVP</sequence>
<proteinExistence type="predicted"/>
<dbReference type="RefSeq" id="WP_013514253.1">
    <property type="nucleotide sequence ID" value="NC_014844.1"/>
</dbReference>
<dbReference type="HOGENOM" id="CLU_195147_0_0_7"/>
<dbReference type="EMBL" id="CP002431">
    <property type="protein sequence ID" value="ADU62322.1"/>
    <property type="molecule type" value="Genomic_DNA"/>
</dbReference>
<reference evidence="1 2" key="2">
    <citation type="journal article" date="2014" name="Genome Announc.">
        <title>Complete Genome Sequence of the Subsurface, Mesophilic Sulfate-Reducing Bacterium Desulfovibrio aespoeensis Aspo-2.</title>
        <authorList>
            <person name="Pedersen K."/>
            <person name="Bengtsson A."/>
            <person name="Edlund J."/>
            <person name="Rabe L."/>
            <person name="Hazen T."/>
            <person name="Chakraborty R."/>
            <person name="Goodwin L."/>
            <person name="Shapiro N."/>
        </authorList>
    </citation>
    <scope>NUCLEOTIDE SEQUENCE [LARGE SCALE GENOMIC DNA]</scope>
    <source>
        <strain evidence="2">ATCC 700646 / DSM 10631 / Aspo-2</strain>
    </source>
</reference>
<dbReference type="AlphaFoldDB" id="E6VUT1"/>
<accession>E6VUT1</accession>
<protein>
    <submittedName>
        <fullName evidence="1">Uncharacterized protein</fullName>
    </submittedName>
</protein>
<dbReference type="OrthoDB" id="5465272at2"/>
<keyword evidence="2" id="KW-1185">Reference proteome</keyword>